<dbReference type="Gene3D" id="2.40.128.410">
    <property type="match status" value="1"/>
</dbReference>
<sequence length="159" mass="18027">MIVAVMAIVSCATSEERAARQAENLKMVKASVGSQQYRISVTSMTPMRGTSKTIMGRWLKIDGNQIDCSLPYVGREDIPHMKTRGEVRMDSKIEYRGEVQNYLLQYQPKKKCGIITFKINYSGDDYQFRIIVDNTGTASIHLTPEDRDYIDYQGSVSNL</sequence>
<dbReference type="EMBL" id="FRBD01000007">
    <property type="protein sequence ID" value="SHK61114.1"/>
    <property type="molecule type" value="Genomic_DNA"/>
</dbReference>
<dbReference type="Pfam" id="PF14059">
    <property type="entry name" value="DUF4251"/>
    <property type="match status" value="1"/>
</dbReference>
<organism evidence="1 2">
    <name type="scientific">Xylanibacter ruminicola</name>
    <name type="common">Prevotella ruminicola</name>
    <dbReference type="NCBI Taxonomy" id="839"/>
    <lineage>
        <taxon>Bacteria</taxon>
        <taxon>Pseudomonadati</taxon>
        <taxon>Bacteroidota</taxon>
        <taxon>Bacteroidia</taxon>
        <taxon>Bacteroidales</taxon>
        <taxon>Prevotellaceae</taxon>
        <taxon>Xylanibacter</taxon>
    </lineage>
</organism>
<dbReference type="Proteomes" id="UP000184130">
    <property type="component" value="Unassembled WGS sequence"/>
</dbReference>
<dbReference type="InterPro" id="IPR025347">
    <property type="entry name" value="DUF4251"/>
</dbReference>
<name>A0A1M6TW48_XYLRU</name>
<dbReference type="AlphaFoldDB" id="A0A1M6TW48"/>
<evidence type="ECO:0000313" key="1">
    <source>
        <dbReference type="EMBL" id="SHK61114.1"/>
    </source>
</evidence>
<evidence type="ECO:0000313" key="2">
    <source>
        <dbReference type="Proteomes" id="UP000184130"/>
    </source>
</evidence>
<gene>
    <name evidence="1" type="ORF">SAMN05216463_10747</name>
</gene>
<reference evidence="1 2" key="1">
    <citation type="submission" date="2016-11" db="EMBL/GenBank/DDBJ databases">
        <authorList>
            <person name="Jaros S."/>
            <person name="Januszkiewicz K."/>
            <person name="Wedrychowicz H."/>
        </authorList>
    </citation>
    <scope>NUCLEOTIDE SEQUENCE [LARGE SCALE GENOMIC DNA]</scope>
    <source>
        <strain evidence="1 2">KHT3</strain>
    </source>
</reference>
<accession>A0A1M6TW48</accession>
<proteinExistence type="predicted"/>
<protein>
    <submittedName>
        <fullName evidence="1">Uncharacterized protein</fullName>
    </submittedName>
</protein>